<dbReference type="Pfam" id="PF00512">
    <property type="entry name" value="HisKA"/>
    <property type="match status" value="1"/>
</dbReference>
<feature type="domain" description="Histidine kinase" evidence="16">
    <location>
        <begin position="502"/>
        <end position="720"/>
    </location>
</feature>
<name>A0A1Z4N617_9CYAN</name>
<evidence type="ECO:0000259" key="16">
    <source>
        <dbReference type="PROSITE" id="PS50109"/>
    </source>
</evidence>
<feature type="modified residue" description="4-aspartylphosphate" evidence="13">
    <location>
        <position position="791"/>
    </location>
</feature>
<dbReference type="InterPro" id="IPR000014">
    <property type="entry name" value="PAS"/>
</dbReference>
<dbReference type="Proteomes" id="UP000218785">
    <property type="component" value="Chromosome"/>
</dbReference>
<keyword evidence="7 15" id="KW-0812">Transmembrane</keyword>
<dbReference type="SMART" id="SM00091">
    <property type="entry name" value="PAS"/>
    <property type="match status" value="1"/>
</dbReference>
<evidence type="ECO:0000256" key="11">
    <source>
        <dbReference type="ARBA" id="ARBA00023136"/>
    </source>
</evidence>
<feature type="domain" description="PAS" evidence="18">
    <location>
        <begin position="361"/>
        <end position="407"/>
    </location>
</feature>
<feature type="transmembrane region" description="Helical" evidence="15">
    <location>
        <begin position="224"/>
        <end position="241"/>
    </location>
</feature>
<comment type="similarity">
    <text evidence="3">In the N-terminal section; belongs to the phytochrome family.</text>
</comment>
<dbReference type="AlphaFoldDB" id="A0A1Z4N617"/>
<dbReference type="PANTHER" id="PTHR43547">
    <property type="entry name" value="TWO-COMPONENT HISTIDINE KINASE"/>
    <property type="match status" value="1"/>
</dbReference>
<dbReference type="InterPro" id="IPR001789">
    <property type="entry name" value="Sig_transdc_resp-reg_receiver"/>
</dbReference>
<proteinExistence type="inferred from homology"/>
<accession>A0A1Z4N617</accession>
<dbReference type="GO" id="GO:0005886">
    <property type="term" value="C:plasma membrane"/>
    <property type="evidence" value="ECO:0007669"/>
    <property type="project" value="UniProtKB-SubCell"/>
</dbReference>
<dbReference type="Pfam" id="PF05231">
    <property type="entry name" value="MASE1"/>
    <property type="match status" value="1"/>
</dbReference>
<evidence type="ECO:0000256" key="13">
    <source>
        <dbReference type="PROSITE-ProRule" id="PRU00169"/>
    </source>
</evidence>
<evidence type="ECO:0000256" key="7">
    <source>
        <dbReference type="ARBA" id="ARBA00022692"/>
    </source>
</evidence>
<evidence type="ECO:0000259" key="18">
    <source>
        <dbReference type="PROSITE" id="PS50112"/>
    </source>
</evidence>
<dbReference type="Pfam" id="PF02518">
    <property type="entry name" value="HATPase_c"/>
    <property type="match status" value="1"/>
</dbReference>
<evidence type="ECO:0000313" key="20">
    <source>
        <dbReference type="Proteomes" id="UP000218785"/>
    </source>
</evidence>
<keyword evidence="5" id="KW-1003">Cell membrane</keyword>
<dbReference type="Pfam" id="PF08448">
    <property type="entry name" value="PAS_4"/>
    <property type="match status" value="1"/>
</dbReference>
<sequence length="866" mass="96140">MTFVGLLALVLAHKMALIYQIQPGISLWFPPSGVAIALTFWFGPYGILLTGVASLLMSRFWGLHGWEQLISLVDVIEPLVAWLLYRRFNQGSLKFNSLKDAAIFTFSVPIAASAALAVVGNFAWVAVGKLSVTTLAQNIPHWWLGNAIGIMAITPTALLVLTPYLQSRGWLPHAEPSDPMLNALNSQQSRRYILEIGIIILLCVAIAILTVTQTHQTSFKFQQLSFLSFVPVLWAASRFGVTSGMLISTFCVLVTLFCYLIVYPNAILMPQFPVPPEVLHVHKLSLFVQCAVSLLVGTAITERAKSQIALAVERVRLGEYQARAALTEKLLQLNDSLVETNVRLEESNRDKDALLKREHSLRQRLANILESMTDAFIAVNHEWEITYVNQQAVKITGLGSEKLLGKNFWRQWPGAENTTFEWEYRRALNDGIPVHFEAFCEADNKWFEAHAYPSEDGLGIFFRNISRRKQAEVEREHLLTREQAARAEAEKANRLKDEFLAVLSHELRTPLNPILGWATLIRMYKYQGEKLLQGLEIIERNAKLQIQLIEDLLDVSRIQQGKMVLNIQPVNLVNTITAALETMHLALEAKNIQIKTFFQQNIGMVAGDSARLQQIVWNLLSNAVKFTPSRGEIEVRLEQINTNAVIQVKDNGKGISREFLPHVFEYFRQGDGTITREFGGLGLGLAIVKNLTELHGGMVDVESLGEGEGATFTINLPLMSEQPKIAKKCEKSHNYSNLSGLRILVVDDDQDTGEFLTIMLANLGASVTAVNSAGEALEIIAQSPPDLLLSDIGMPGIDGYMLIRLIRAMPPEKGGKIPAIALTAFAGEMNQKQALAAGFQMHLAKPVELGKLLSATTELLELGVRS</sequence>
<reference evidence="19 20" key="1">
    <citation type="submission" date="2017-06" db="EMBL/GenBank/DDBJ databases">
        <title>Genome sequencing of cyanobaciteial culture collection at National Institute for Environmental Studies (NIES).</title>
        <authorList>
            <person name="Hirose Y."/>
            <person name="Shimura Y."/>
            <person name="Fujisawa T."/>
            <person name="Nakamura Y."/>
            <person name="Kawachi M."/>
        </authorList>
    </citation>
    <scope>NUCLEOTIDE SEQUENCE [LARGE SCALE GENOMIC DNA]</scope>
    <source>
        <strain evidence="19 20">NIES-37</strain>
    </source>
</reference>
<evidence type="ECO:0000256" key="1">
    <source>
        <dbReference type="ARBA" id="ARBA00000085"/>
    </source>
</evidence>
<keyword evidence="8 19" id="KW-0808">Transferase</keyword>
<evidence type="ECO:0000256" key="3">
    <source>
        <dbReference type="ARBA" id="ARBA00006402"/>
    </source>
</evidence>
<dbReference type="GO" id="GO:0000155">
    <property type="term" value="F:phosphorelay sensor kinase activity"/>
    <property type="evidence" value="ECO:0007669"/>
    <property type="project" value="InterPro"/>
</dbReference>
<dbReference type="SMART" id="SM00448">
    <property type="entry name" value="REC"/>
    <property type="match status" value="1"/>
</dbReference>
<keyword evidence="10" id="KW-0902">Two-component regulatory system</keyword>
<evidence type="ECO:0000313" key="19">
    <source>
        <dbReference type="EMBL" id="BAZ01166.1"/>
    </source>
</evidence>
<dbReference type="RefSeq" id="WP_321206775.1">
    <property type="nucleotide sequence ID" value="NZ_CAWNJS010000001.1"/>
</dbReference>
<dbReference type="InterPro" id="IPR036890">
    <property type="entry name" value="HATPase_C_sf"/>
</dbReference>
<keyword evidence="9 15" id="KW-1133">Transmembrane helix</keyword>
<dbReference type="InterPro" id="IPR035965">
    <property type="entry name" value="PAS-like_dom_sf"/>
</dbReference>
<keyword evidence="14" id="KW-0175">Coiled coil</keyword>
<dbReference type="InterPro" id="IPR013656">
    <property type="entry name" value="PAS_4"/>
</dbReference>
<evidence type="ECO:0000256" key="15">
    <source>
        <dbReference type="SAM" id="Phobius"/>
    </source>
</evidence>
<dbReference type="SMART" id="SM00387">
    <property type="entry name" value="HATPase_c"/>
    <property type="match status" value="1"/>
</dbReference>
<dbReference type="NCBIfam" id="TIGR00229">
    <property type="entry name" value="sensory_box"/>
    <property type="match status" value="1"/>
</dbReference>
<dbReference type="SMART" id="SM00388">
    <property type="entry name" value="HisKA"/>
    <property type="match status" value="1"/>
</dbReference>
<comment type="subcellular location">
    <subcellularLocation>
        <location evidence="2">Cell membrane</location>
        <topology evidence="2">Multi-pass membrane protein</topology>
    </subcellularLocation>
</comment>
<feature type="transmembrane region" description="Helical" evidence="15">
    <location>
        <begin position="192"/>
        <end position="212"/>
    </location>
</feature>
<evidence type="ECO:0000256" key="6">
    <source>
        <dbReference type="ARBA" id="ARBA00022553"/>
    </source>
</evidence>
<dbReference type="PRINTS" id="PR00344">
    <property type="entry name" value="BCTRLSENSOR"/>
</dbReference>
<dbReference type="Gene3D" id="3.40.50.2300">
    <property type="match status" value="1"/>
</dbReference>
<keyword evidence="11 15" id="KW-0472">Membrane</keyword>
<dbReference type="InterPro" id="IPR003661">
    <property type="entry name" value="HisK_dim/P_dom"/>
</dbReference>
<dbReference type="InterPro" id="IPR003594">
    <property type="entry name" value="HATPase_dom"/>
</dbReference>
<dbReference type="Gene3D" id="3.30.450.20">
    <property type="entry name" value="PAS domain"/>
    <property type="match status" value="1"/>
</dbReference>
<dbReference type="SUPFAM" id="SSF52172">
    <property type="entry name" value="CheY-like"/>
    <property type="match status" value="1"/>
</dbReference>
<dbReference type="CDD" id="cd00130">
    <property type="entry name" value="PAS"/>
    <property type="match status" value="1"/>
</dbReference>
<evidence type="ECO:0000256" key="4">
    <source>
        <dbReference type="ARBA" id="ARBA00012438"/>
    </source>
</evidence>
<dbReference type="InterPro" id="IPR004358">
    <property type="entry name" value="Sig_transdc_His_kin-like_C"/>
</dbReference>
<evidence type="ECO:0000256" key="5">
    <source>
        <dbReference type="ARBA" id="ARBA00022475"/>
    </source>
</evidence>
<dbReference type="InterPro" id="IPR005467">
    <property type="entry name" value="His_kinase_dom"/>
</dbReference>
<dbReference type="Gene3D" id="1.10.287.130">
    <property type="match status" value="1"/>
</dbReference>
<evidence type="ECO:0000256" key="14">
    <source>
        <dbReference type="SAM" id="Coils"/>
    </source>
</evidence>
<comment type="catalytic activity">
    <reaction evidence="1">
        <text>ATP + protein L-histidine = ADP + protein N-phospho-L-histidine.</text>
        <dbReference type="EC" id="2.7.13.3"/>
    </reaction>
</comment>
<evidence type="ECO:0000256" key="10">
    <source>
        <dbReference type="ARBA" id="ARBA00023012"/>
    </source>
</evidence>
<dbReference type="PANTHER" id="PTHR43547:SF2">
    <property type="entry name" value="HYBRID SIGNAL TRANSDUCTION HISTIDINE KINASE C"/>
    <property type="match status" value="1"/>
</dbReference>
<feature type="transmembrane region" description="Helical" evidence="15">
    <location>
        <begin position="139"/>
        <end position="161"/>
    </location>
</feature>
<evidence type="ECO:0000256" key="9">
    <source>
        <dbReference type="ARBA" id="ARBA00022989"/>
    </source>
</evidence>
<dbReference type="InterPro" id="IPR011006">
    <property type="entry name" value="CheY-like_superfamily"/>
</dbReference>
<feature type="transmembrane region" description="Helical" evidence="15">
    <location>
        <begin position="247"/>
        <end position="269"/>
    </location>
</feature>
<dbReference type="InterPro" id="IPR007895">
    <property type="entry name" value="MASE1"/>
</dbReference>
<dbReference type="EC" id="2.7.13.3" evidence="4"/>
<keyword evidence="6 13" id="KW-0597">Phosphoprotein</keyword>
<keyword evidence="20" id="KW-1185">Reference proteome</keyword>
<organism evidence="19 20">
    <name type="scientific">Tolypothrix tenuis PCC 7101</name>
    <dbReference type="NCBI Taxonomy" id="231146"/>
    <lineage>
        <taxon>Bacteria</taxon>
        <taxon>Bacillati</taxon>
        <taxon>Cyanobacteriota</taxon>
        <taxon>Cyanophyceae</taxon>
        <taxon>Nostocales</taxon>
        <taxon>Tolypothrichaceae</taxon>
        <taxon>Tolypothrix</taxon>
    </lineage>
</organism>
<dbReference type="Gene3D" id="3.30.565.10">
    <property type="entry name" value="Histidine kinase-like ATPase, C-terminal domain"/>
    <property type="match status" value="1"/>
</dbReference>
<dbReference type="SUPFAM" id="SSF55874">
    <property type="entry name" value="ATPase domain of HSP90 chaperone/DNA topoisomerase II/histidine kinase"/>
    <property type="match status" value="1"/>
</dbReference>
<keyword evidence="8 19" id="KW-0418">Kinase</keyword>
<dbReference type="CDD" id="cd17580">
    <property type="entry name" value="REC_2_DhkD-like"/>
    <property type="match status" value="1"/>
</dbReference>
<dbReference type="InterPro" id="IPR036097">
    <property type="entry name" value="HisK_dim/P_sf"/>
</dbReference>
<dbReference type="PROSITE" id="PS50110">
    <property type="entry name" value="RESPONSE_REGULATORY"/>
    <property type="match status" value="1"/>
</dbReference>
<feature type="domain" description="Response regulatory" evidence="17">
    <location>
        <begin position="742"/>
        <end position="860"/>
    </location>
</feature>
<feature type="transmembrane region" description="Helical" evidence="15">
    <location>
        <begin position="101"/>
        <end position="127"/>
    </location>
</feature>
<dbReference type="SUPFAM" id="SSF55785">
    <property type="entry name" value="PYP-like sensor domain (PAS domain)"/>
    <property type="match status" value="1"/>
</dbReference>
<protein>
    <recommendedName>
        <fullName evidence="12">Circadian input-output histidine kinase CikA</fullName>
        <ecNumber evidence="4">2.7.13.3</ecNumber>
    </recommendedName>
</protein>
<dbReference type="KEGG" id="ttq:NIES37_51650"/>
<evidence type="ECO:0000256" key="2">
    <source>
        <dbReference type="ARBA" id="ARBA00004651"/>
    </source>
</evidence>
<feature type="transmembrane region" description="Helical" evidence="15">
    <location>
        <begin position="34"/>
        <end position="57"/>
    </location>
</feature>
<dbReference type="Pfam" id="PF00072">
    <property type="entry name" value="Response_reg"/>
    <property type="match status" value="1"/>
</dbReference>
<gene>
    <name evidence="19" type="ORF">NIES37_51650</name>
</gene>
<evidence type="ECO:0000256" key="12">
    <source>
        <dbReference type="ARBA" id="ARBA00074306"/>
    </source>
</evidence>
<dbReference type="CDD" id="cd00082">
    <property type="entry name" value="HisKA"/>
    <property type="match status" value="1"/>
</dbReference>
<dbReference type="PROSITE" id="PS50109">
    <property type="entry name" value="HIS_KIN"/>
    <property type="match status" value="1"/>
</dbReference>
<feature type="coiled-coil region" evidence="14">
    <location>
        <begin position="337"/>
        <end position="364"/>
    </location>
</feature>
<dbReference type="EMBL" id="AP018248">
    <property type="protein sequence ID" value="BAZ01166.1"/>
    <property type="molecule type" value="Genomic_DNA"/>
</dbReference>
<dbReference type="PROSITE" id="PS50112">
    <property type="entry name" value="PAS"/>
    <property type="match status" value="1"/>
</dbReference>
<dbReference type="SUPFAM" id="SSF47384">
    <property type="entry name" value="Homodimeric domain of signal transducing histidine kinase"/>
    <property type="match status" value="1"/>
</dbReference>
<evidence type="ECO:0000256" key="8">
    <source>
        <dbReference type="ARBA" id="ARBA00022777"/>
    </source>
</evidence>
<evidence type="ECO:0000259" key="17">
    <source>
        <dbReference type="PROSITE" id="PS50110"/>
    </source>
</evidence>
<dbReference type="FunFam" id="3.30.565.10:FF:000010">
    <property type="entry name" value="Sensor histidine kinase RcsC"/>
    <property type="match status" value="1"/>
</dbReference>